<name>A0A367R5X3_NOSPU</name>
<evidence type="ECO:0000313" key="5">
    <source>
        <dbReference type="Proteomes" id="UP000252085"/>
    </source>
</evidence>
<keyword evidence="4" id="KW-0255">Endonuclease</keyword>
<dbReference type="AlphaFoldDB" id="A0A367R5X3"/>
<keyword evidence="2" id="KW-0479">Metal-binding</keyword>
<dbReference type="InterPro" id="IPR027806">
    <property type="entry name" value="HARBI1_dom"/>
</dbReference>
<comment type="cofactor">
    <cofactor evidence="1">
        <name>a divalent metal cation</name>
        <dbReference type="ChEBI" id="CHEBI:60240"/>
    </cofactor>
</comment>
<evidence type="ECO:0000259" key="3">
    <source>
        <dbReference type="Pfam" id="PF13359"/>
    </source>
</evidence>
<dbReference type="GO" id="GO:0004519">
    <property type="term" value="F:endonuclease activity"/>
    <property type="evidence" value="ECO:0007669"/>
    <property type="project" value="UniProtKB-KW"/>
</dbReference>
<keyword evidence="4" id="KW-0540">Nuclease</keyword>
<keyword evidence="4" id="KW-0378">Hydrolase</keyword>
<dbReference type="Proteomes" id="UP000252085">
    <property type="component" value="Unassembled WGS sequence"/>
</dbReference>
<dbReference type="EMBL" id="LXQE01000182">
    <property type="protein sequence ID" value="RCJ30832.1"/>
    <property type="molecule type" value="Genomic_DNA"/>
</dbReference>
<evidence type="ECO:0000313" key="4">
    <source>
        <dbReference type="EMBL" id="RCJ30832.1"/>
    </source>
</evidence>
<feature type="domain" description="DDE Tnp4" evidence="3">
    <location>
        <begin position="2"/>
        <end position="108"/>
    </location>
</feature>
<accession>A0A367R5X3</accession>
<evidence type="ECO:0000256" key="2">
    <source>
        <dbReference type="ARBA" id="ARBA00022723"/>
    </source>
</evidence>
<reference evidence="4 5" key="1">
    <citation type="submission" date="2016-04" db="EMBL/GenBank/DDBJ databases">
        <authorList>
            <person name="Evans L.H."/>
            <person name="Alamgir A."/>
            <person name="Owens N."/>
            <person name="Weber N.D."/>
            <person name="Virtaneva K."/>
            <person name="Barbian K."/>
            <person name="Babar A."/>
            <person name="Rosenke K."/>
        </authorList>
    </citation>
    <scope>NUCLEOTIDE SEQUENCE [LARGE SCALE GENOMIC DNA]</scope>
    <source>
        <strain evidence="4">NIES-2108</strain>
    </source>
</reference>
<proteinExistence type="predicted"/>
<gene>
    <name evidence="4" type="ORF">A6769_32505</name>
</gene>
<comment type="caution">
    <text evidence="4">The sequence shown here is derived from an EMBL/GenBank/DDBJ whole genome shotgun (WGS) entry which is preliminary data.</text>
</comment>
<dbReference type="Pfam" id="PF13359">
    <property type="entry name" value="DDE_Tnp_4"/>
    <property type="match status" value="1"/>
</dbReference>
<organism evidence="4 5">
    <name type="scientific">Nostoc punctiforme NIES-2108</name>
    <dbReference type="NCBI Taxonomy" id="1356359"/>
    <lineage>
        <taxon>Bacteria</taxon>
        <taxon>Bacillati</taxon>
        <taxon>Cyanobacteriota</taxon>
        <taxon>Cyanophyceae</taxon>
        <taxon>Nostocales</taxon>
        <taxon>Nostocaceae</taxon>
        <taxon>Nostoc</taxon>
    </lineage>
</organism>
<dbReference type="GO" id="GO:0046872">
    <property type="term" value="F:metal ion binding"/>
    <property type="evidence" value="ECO:0007669"/>
    <property type="project" value="UniProtKB-KW"/>
</dbReference>
<sequence length="122" mass="13971">MVDVIVGKLGKTSDINLFRASRDKFDPKQKFLGDKAYKGDDAIATPHKKTKNNEITELQKQENKELSSRRIGVEHLIGRIKIFKVASDRFRLAHNKYNRVIMSVCGLVRLRMNQVFLLGLNS</sequence>
<protein>
    <submittedName>
        <fullName evidence="4">DDE endonuclease</fullName>
    </submittedName>
</protein>
<evidence type="ECO:0000256" key="1">
    <source>
        <dbReference type="ARBA" id="ARBA00001968"/>
    </source>
</evidence>